<name>A0AA86VYS1_9FABA</name>
<accession>A0AA86VYS1</accession>
<organism evidence="1 2">
    <name type="scientific">Sphenostylis stenocarpa</name>
    <dbReference type="NCBI Taxonomy" id="92480"/>
    <lineage>
        <taxon>Eukaryota</taxon>
        <taxon>Viridiplantae</taxon>
        <taxon>Streptophyta</taxon>
        <taxon>Embryophyta</taxon>
        <taxon>Tracheophyta</taxon>
        <taxon>Spermatophyta</taxon>
        <taxon>Magnoliopsida</taxon>
        <taxon>eudicotyledons</taxon>
        <taxon>Gunneridae</taxon>
        <taxon>Pentapetalae</taxon>
        <taxon>rosids</taxon>
        <taxon>fabids</taxon>
        <taxon>Fabales</taxon>
        <taxon>Fabaceae</taxon>
        <taxon>Papilionoideae</taxon>
        <taxon>50 kb inversion clade</taxon>
        <taxon>NPAAA clade</taxon>
        <taxon>indigoferoid/millettioid clade</taxon>
        <taxon>Phaseoleae</taxon>
        <taxon>Sphenostylis</taxon>
    </lineage>
</organism>
<sequence length="71" mass="8165">MSWPVGLEDEVTWHDKWKISNGIDQSLVSVEQSLIMITEIYKWKIYYFSSCPNLQQDVGIGTINVAKSICQ</sequence>
<dbReference type="Proteomes" id="UP001189624">
    <property type="component" value="Chromosome 5"/>
</dbReference>
<dbReference type="AlphaFoldDB" id="A0AA86VYS1"/>
<keyword evidence="2" id="KW-1185">Reference proteome</keyword>
<dbReference type="EMBL" id="OY731402">
    <property type="protein sequence ID" value="CAJ1956046.1"/>
    <property type="molecule type" value="Genomic_DNA"/>
</dbReference>
<dbReference type="Gramene" id="rna-AYBTSS11_LOCUS16450">
    <property type="protein sequence ID" value="CAJ1956046.1"/>
    <property type="gene ID" value="gene-AYBTSS11_LOCUS16450"/>
</dbReference>
<gene>
    <name evidence="1" type="ORF">AYBTSS11_LOCUS16450</name>
</gene>
<reference evidence="1" key="1">
    <citation type="submission" date="2023-10" db="EMBL/GenBank/DDBJ databases">
        <authorList>
            <person name="Domelevo Entfellner J.-B."/>
        </authorList>
    </citation>
    <scope>NUCLEOTIDE SEQUENCE</scope>
</reference>
<protein>
    <submittedName>
        <fullName evidence="1">Uncharacterized protein</fullName>
    </submittedName>
</protein>
<evidence type="ECO:0000313" key="2">
    <source>
        <dbReference type="Proteomes" id="UP001189624"/>
    </source>
</evidence>
<proteinExistence type="predicted"/>
<evidence type="ECO:0000313" key="1">
    <source>
        <dbReference type="EMBL" id="CAJ1956046.1"/>
    </source>
</evidence>